<comment type="caution">
    <text evidence="1">The sequence shown here is derived from an EMBL/GenBank/DDBJ whole genome shotgun (WGS) entry which is preliminary data.</text>
</comment>
<organism evidence="1 2">
    <name type="scientific">Aquimarina muelleri</name>
    <dbReference type="NCBI Taxonomy" id="279356"/>
    <lineage>
        <taxon>Bacteria</taxon>
        <taxon>Pseudomonadati</taxon>
        <taxon>Bacteroidota</taxon>
        <taxon>Flavobacteriia</taxon>
        <taxon>Flavobacteriales</taxon>
        <taxon>Flavobacteriaceae</taxon>
        <taxon>Aquimarina</taxon>
    </lineage>
</organism>
<dbReference type="EMBL" id="BMWS01000005">
    <property type="protein sequence ID" value="GGX10135.1"/>
    <property type="molecule type" value="Genomic_DNA"/>
</dbReference>
<gene>
    <name evidence="1" type="ORF">GCM10007384_09820</name>
</gene>
<evidence type="ECO:0000313" key="1">
    <source>
        <dbReference type="EMBL" id="GGX10135.1"/>
    </source>
</evidence>
<sequence>MKLFEDKIRTDIKPAKHNDNTYDFFDRSDSEKGRVIREVLNSWFDNYPQDEKSEFKKRFRKEFSSSLYELFIHELFTKQGFKLESHPILKNSSNRPDFLAKKNGFEFYIEVKEATDKTDAERTLENKTNQIYDIVNQTDSPNFWLQIEKLNFKTDQQPSAKKVVRYLESKLPEYNPDFVLENLNTLGVNGIPFISFEDQNLSMIIKLVPKSKEIRGKKGLRPIGILPAEGFTGGADDSIKSALSKKATKYGELDKPFLICINSKSHRGTDNYDVMDSLFGSTSVSYSTDPDNKDERIERGLNGFFKDSSGPKYTKVSAVMINRLILGHVKEGKYWFVKHPFAQSNLDFDKFEINKTFVENNKIIFKEGKSIREILGLDRFELNF</sequence>
<dbReference type="RefSeq" id="WP_027414200.1">
    <property type="nucleotide sequence ID" value="NZ_BMWS01000005.1"/>
</dbReference>
<evidence type="ECO:0000313" key="2">
    <source>
        <dbReference type="Proteomes" id="UP000601108"/>
    </source>
</evidence>
<reference evidence="1 2" key="1">
    <citation type="journal article" date="2014" name="Int. J. Syst. Evol. Microbiol.">
        <title>Complete genome sequence of Corynebacterium casei LMG S-19264T (=DSM 44701T), isolated from a smear-ripened cheese.</title>
        <authorList>
            <consortium name="US DOE Joint Genome Institute (JGI-PGF)"/>
            <person name="Walter F."/>
            <person name="Albersmeier A."/>
            <person name="Kalinowski J."/>
            <person name="Ruckert C."/>
        </authorList>
    </citation>
    <scope>NUCLEOTIDE SEQUENCE [LARGE SCALE GENOMIC DNA]</scope>
    <source>
        <strain evidence="1 2">KCTC 12285</strain>
    </source>
</reference>
<accession>A0A918JT46</accession>
<dbReference type="Proteomes" id="UP000601108">
    <property type="component" value="Unassembled WGS sequence"/>
</dbReference>
<proteinExistence type="predicted"/>
<dbReference type="AlphaFoldDB" id="A0A918JT46"/>
<protein>
    <submittedName>
        <fullName evidence="1">Uncharacterized protein</fullName>
    </submittedName>
</protein>
<keyword evidence="2" id="KW-1185">Reference proteome</keyword>
<name>A0A918JT46_9FLAO</name>